<protein>
    <recommendedName>
        <fullName evidence="1">ABM domain-containing protein</fullName>
    </recommendedName>
</protein>
<feature type="domain" description="ABM" evidence="1">
    <location>
        <begin position="33"/>
        <end position="125"/>
    </location>
</feature>
<dbReference type="PANTHER" id="PTHR40624:SF1">
    <property type="entry name" value="BIOSYNTHESIS MONOOXYGENASE, PUTATIVE (AFU_ORTHOLOGUE AFUA_1G12025)-RELATED"/>
    <property type="match status" value="1"/>
</dbReference>
<keyword evidence="3" id="KW-1185">Reference proteome</keyword>
<evidence type="ECO:0000259" key="1">
    <source>
        <dbReference type="PROSITE" id="PS51725"/>
    </source>
</evidence>
<dbReference type="PANTHER" id="PTHR40624">
    <property type="entry name" value="BIOSYNTHESIS MONOOXYGENASE, PUTATIVE (AFU_ORTHOLOGUE AFUA_1G12025)-RELATED"/>
    <property type="match status" value="1"/>
</dbReference>
<dbReference type="VEuPathDB" id="FungiDB:HMPREF1541_09480"/>
<dbReference type="RefSeq" id="XP_008712376.1">
    <property type="nucleotide sequence ID" value="XM_008714154.1"/>
</dbReference>
<sequence>MKMMLPFPKIPTFVHYELVPSGSGVAQKMSEEVAIVAIIQPAPGKLDRVRELFKAGLEYMQANEPETLEFSIYEEHGEAGVKLFMVERYASQAAMHKHESSDNYKAFFKTMMDEEILAGPPTISKGKYWLALRR</sequence>
<dbReference type="SUPFAM" id="SSF54909">
    <property type="entry name" value="Dimeric alpha+beta barrel"/>
    <property type="match status" value="1"/>
</dbReference>
<reference evidence="2 3" key="1">
    <citation type="submission" date="2013-03" db="EMBL/GenBank/DDBJ databases">
        <title>The Genome Sequence of Phialophora europaea CBS 101466.</title>
        <authorList>
            <consortium name="The Broad Institute Genomics Platform"/>
            <person name="Cuomo C."/>
            <person name="de Hoog S."/>
            <person name="Gorbushina A."/>
            <person name="Walker B."/>
            <person name="Young S.K."/>
            <person name="Zeng Q."/>
            <person name="Gargeya S."/>
            <person name="Fitzgerald M."/>
            <person name="Haas B."/>
            <person name="Abouelleil A."/>
            <person name="Allen A.W."/>
            <person name="Alvarado L."/>
            <person name="Arachchi H.M."/>
            <person name="Berlin A.M."/>
            <person name="Chapman S.B."/>
            <person name="Gainer-Dewar J."/>
            <person name="Goldberg J."/>
            <person name="Griggs A."/>
            <person name="Gujja S."/>
            <person name="Hansen M."/>
            <person name="Howarth C."/>
            <person name="Imamovic A."/>
            <person name="Ireland A."/>
            <person name="Larimer J."/>
            <person name="McCowan C."/>
            <person name="Murphy C."/>
            <person name="Pearson M."/>
            <person name="Poon T.W."/>
            <person name="Priest M."/>
            <person name="Roberts A."/>
            <person name="Saif S."/>
            <person name="Shea T."/>
            <person name="Sisk P."/>
            <person name="Sykes S."/>
            <person name="Wortman J."/>
            <person name="Nusbaum C."/>
            <person name="Birren B."/>
        </authorList>
    </citation>
    <scope>NUCLEOTIDE SEQUENCE [LARGE SCALE GENOMIC DNA]</scope>
    <source>
        <strain evidence="2 3">CBS 101466</strain>
    </source>
</reference>
<dbReference type="Gene3D" id="3.30.70.100">
    <property type="match status" value="1"/>
</dbReference>
<dbReference type="GeneID" id="19976819"/>
<evidence type="ECO:0000313" key="3">
    <source>
        <dbReference type="Proteomes" id="UP000030752"/>
    </source>
</evidence>
<dbReference type="AlphaFoldDB" id="W2SC93"/>
<dbReference type="InterPro" id="IPR011008">
    <property type="entry name" value="Dimeric_a/b-barrel"/>
</dbReference>
<dbReference type="PROSITE" id="PS51725">
    <property type="entry name" value="ABM"/>
    <property type="match status" value="1"/>
</dbReference>
<proteinExistence type="predicted"/>
<evidence type="ECO:0000313" key="2">
    <source>
        <dbReference type="EMBL" id="ETN45648.1"/>
    </source>
</evidence>
<dbReference type="Proteomes" id="UP000030752">
    <property type="component" value="Unassembled WGS sequence"/>
</dbReference>
<dbReference type="InterPro" id="IPR007138">
    <property type="entry name" value="ABM_dom"/>
</dbReference>
<dbReference type="HOGENOM" id="CLU_131496_9_2_1"/>
<dbReference type="InParanoid" id="W2SC93"/>
<organism evidence="2 3">
    <name type="scientific">Cyphellophora europaea (strain CBS 101466)</name>
    <name type="common">Phialophora europaea</name>
    <dbReference type="NCBI Taxonomy" id="1220924"/>
    <lineage>
        <taxon>Eukaryota</taxon>
        <taxon>Fungi</taxon>
        <taxon>Dikarya</taxon>
        <taxon>Ascomycota</taxon>
        <taxon>Pezizomycotina</taxon>
        <taxon>Eurotiomycetes</taxon>
        <taxon>Chaetothyriomycetidae</taxon>
        <taxon>Chaetothyriales</taxon>
        <taxon>Cyphellophoraceae</taxon>
        <taxon>Cyphellophora</taxon>
    </lineage>
</organism>
<name>W2SC93_CYPE1</name>
<dbReference type="EMBL" id="KB822712">
    <property type="protein sequence ID" value="ETN45648.1"/>
    <property type="molecule type" value="Genomic_DNA"/>
</dbReference>
<accession>W2SC93</accession>
<gene>
    <name evidence="2" type="ORF">HMPREF1541_09480</name>
</gene>
<dbReference type="eggNOG" id="ENOG502RHBG">
    <property type="taxonomic scope" value="Eukaryota"/>
</dbReference>
<dbReference type="Pfam" id="PF03992">
    <property type="entry name" value="ABM"/>
    <property type="match status" value="1"/>
</dbReference>
<dbReference type="STRING" id="1220924.W2SC93"/>
<dbReference type="OrthoDB" id="10011777at2759"/>